<evidence type="ECO:0000256" key="9">
    <source>
        <dbReference type="ARBA" id="ARBA00050776"/>
    </source>
</evidence>
<protein>
    <recommendedName>
        <fullName evidence="3">cysteine desulfurase</fullName>
        <ecNumber evidence="3">2.8.1.7</ecNumber>
    </recommendedName>
</protein>
<keyword evidence="13" id="KW-1185">Reference proteome</keyword>
<dbReference type="STRING" id="1122252.SAMN05660443_0637"/>
<dbReference type="Proteomes" id="UP000199058">
    <property type="component" value="Unassembled WGS sequence"/>
</dbReference>
<organism evidence="12 13">
    <name type="scientific">Marinospirillum celere</name>
    <dbReference type="NCBI Taxonomy" id="1122252"/>
    <lineage>
        <taxon>Bacteria</taxon>
        <taxon>Pseudomonadati</taxon>
        <taxon>Pseudomonadota</taxon>
        <taxon>Gammaproteobacteria</taxon>
        <taxon>Oceanospirillales</taxon>
        <taxon>Oceanospirillaceae</taxon>
        <taxon>Marinospirillum</taxon>
    </lineage>
</organism>
<evidence type="ECO:0000313" key="12">
    <source>
        <dbReference type="EMBL" id="SFB87023.1"/>
    </source>
</evidence>
<feature type="domain" description="Aminotransferase class V" evidence="11">
    <location>
        <begin position="9"/>
        <end position="373"/>
    </location>
</feature>
<dbReference type="AlphaFoldDB" id="A0A1I1EQ67"/>
<evidence type="ECO:0000256" key="1">
    <source>
        <dbReference type="ARBA" id="ARBA00001933"/>
    </source>
</evidence>
<dbReference type="PANTHER" id="PTHR11601:SF34">
    <property type="entry name" value="CYSTEINE DESULFURASE"/>
    <property type="match status" value="1"/>
</dbReference>
<keyword evidence="5" id="KW-0479">Metal-binding</keyword>
<dbReference type="Gene3D" id="3.90.1150.10">
    <property type="entry name" value="Aspartate Aminotransferase, domain 1"/>
    <property type="match status" value="1"/>
</dbReference>
<evidence type="ECO:0000256" key="8">
    <source>
        <dbReference type="ARBA" id="ARBA00023014"/>
    </source>
</evidence>
<dbReference type="GO" id="GO:0031071">
    <property type="term" value="F:cysteine desulfurase activity"/>
    <property type="evidence" value="ECO:0007669"/>
    <property type="project" value="UniProtKB-EC"/>
</dbReference>
<evidence type="ECO:0000256" key="2">
    <source>
        <dbReference type="ARBA" id="ARBA00006490"/>
    </source>
</evidence>
<evidence type="ECO:0000256" key="4">
    <source>
        <dbReference type="ARBA" id="ARBA00022679"/>
    </source>
</evidence>
<dbReference type="Pfam" id="PF00266">
    <property type="entry name" value="Aminotran_5"/>
    <property type="match status" value="1"/>
</dbReference>
<reference evidence="12 13" key="1">
    <citation type="submission" date="2016-10" db="EMBL/GenBank/DDBJ databases">
        <authorList>
            <person name="de Groot N.N."/>
        </authorList>
    </citation>
    <scope>NUCLEOTIDE SEQUENCE [LARGE SCALE GENOMIC DNA]</scope>
    <source>
        <strain evidence="12 13">DSM 18438</strain>
    </source>
</reference>
<comment type="cofactor">
    <cofactor evidence="1 10">
        <name>pyridoxal 5'-phosphate</name>
        <dbReference type="ChEBI" id="CHEBI:597326"/>
    </cofactor>
</comment>
<evidence type="ECO:0000256" key="5">
    <source>
        <dbReference type="ARBA" id="ARBA00022723"/>
    </source>
</evidence>
<dbReference type="GO" id="GO:0051536">
    <property type="term" value="F:iron-sulfur cluster binding"/>
    <property type="evidence" value="ECO:0007669"/>
    <property type="project" value="UniProtKB-KW"/>
</dbReference>
<dbReference type="SUPFAM" id="SSF53383">
    <property type="entry name" value="PLP-dependent transferases"/>
    <property type="match status" value="1"/>
</dbReference>
<dbReference type="EMBL" id="FOLH01000001">
    <property type="protein sequence ID" value="SFB87023.1"/>
    <property type="molecule type" value="Genomic_DNA"/>
</dbReference>
<evidence type="ECO:0000313" key="13">
    <source>
        <dbReference type="Proteomes" id="UP000199058"/>
    </source>
</evidence>
<dbReference type="PIRSF" id="PIRSF005572">
    <property type="entry name" value="NifS"/>
    <property type="match status" value="1"/>
</dbReference>
<evidence type="ECO:0000256" key="3">
    <source>
        <dbReference type="ARBA" id="ARBA00012239"/>
    </source>
</evidence>
<dbReference type="GO" id="GO:0046872">
    <property type="term" value="F:metal ion binding"/>
    <property type="evidence" value="ECO:0007669"/>
    <property type="project" value="UniProtKB-KW"/>
</dbReference>
<dbReference type="Gene3D" id="3.40.640.10">
    <property type="entry name" value="Type I PLP-dependent aspartate aminotransferase-like (Major domain)"/>
    <property type="match status" value="1"/>
</dbReference>
<keyword evidence="8" id="KW-0411">Iron-sulfur</keyword>
<dbReference type="InterPro" id="IPR015424">
    <property type="entry name" value="PyrdxlP-dep_Trfase"/>
</dbReference>
<gene>
    <name evidence="12" type="ORF">SAMN05660443_0637</name>
</gene>
<dbReference type="InterPro" id="IPR015421">
    <property type="entry name" value="PyrdxlP-dep_Trfase_major"/>
</dbReference>
<comment type="catalytic activity">
    <reaction evidence="9">
        <text>(sulfur carrier)-H + L-cysteine = (sulfur carrier)-SH + L-alanine</text>
        <dbReference type="Rhea" id="RHEA:43892"/>
        <dbReference type="Rhea" id="RHEA-COMP:14737"/>
        <dbReference type="Rhea" id="RHEA-COMP:14739"/>
        <dbReference type="ChEBI" id="CHEBI:29917"/>
        <dbReference type="ChEBI" id="CHEBI:35235"/>
        <dbReference type="ChEBI" id="CHEBI:57972"/>
        <dbReference type="ChEBI" id="CHEBI:64428"/>
        <dbReference type="EC" id="2.8.1.7"/>
    </reaction>
</comment>
<dbReference type="InterPro" id="IPR015422">
    <property type="entry name" value="PyrdxlP-dep_Trfase_small"/>
</dbReference>
<dbReference type="EC" id="2.8.1.7" evidence="3"/>
<accession>A0A1I1EQ67</accession>
<name>A0A1I1EQ67_9GAMM</name>
<dbReference type="InterPro" id="IPR016454">
    <property type="entry name" value="Cysteine_dSase"/>
</dbReference>
<keyword evidence="7" id="KW-0408">Iron</keyword>
<dbReference type="Gene3D" id="1.10.260.50">
    <property type="match status" value="1"/>
</dbReference>
<keyword evidence="4" id="KW-0808">Transferase</keyword>
<sequence>MAIEKHEPIYFDYQATTPVDPRVFEAMKPYYKEEFGNPHSDEHSLGWNAAKAVTRAKEQVASLINALPEEVLFTSGATESNNHVFAATMMANKTDRRTILISSIEHKSVSEPAFFYAELLGYKIVELPVHPTGLIDMECYKKLLDEDVLLVSIMAVNNEVGTVQDIPALSNLAHEQGVLFHTDAAQATTNQLIDVLAWDVDFMSFSAHKMYGPKGIGALFIHTALLSSLPPLLHGGGQQNGLRAGTLPTPLCVGFGEAARIIAREIETDIIKYNNARKALINGLIKNKIKFKVNGNSSNTHPGNLSITILGFNASELVNAMQPYFCLSTSSACNSGTNSSNSTTLQRIGLSEDEIACTLRISFGKETNIKQINFLTKILARNTKIKKKAIQ</sequence>
<dbReference type="PROSITE" id="PS00595">
    <property type="entry name" value="AA_TRANSFER_CLASS_5"/>
    <property type="match status" value="1"/>
</dbReference>
<dbReference type="InterPro" id="IPR000192">
    <property type="entry name" value="Aminotrans_V_dom"/>
</dbReference>
<keyword evidence="6" id="KW-0663">Pyridoxal phosphate</keyword>
<dbReference type="InterPro" id="IPR020578">
    <property type="entry name" value="Aminotrans_V_PyrdxlP_BS"/>
</dbReference>
<evidence type="ECO:0000256" key="6">
    <source>
        <dbReference type="ARBA" id="ARBA00022898"/>
    </source>
</evidence>
<proteinExistence type="inferred from homology"/>
<dbReference type="PANTHER" id="PTHR11601">
    <property type="entry name" value="CYSTEINE DESULFURYLASE FAMILY MEMBER"/>
    <property type="match status" value="1"/>
</dbReference>
<dbReference type="RefSeq" id="WP_091959020.1">
    <property type="nucleotide sequence ID" value="NZ_FOLH01000001.1"/>
</dbReference>
<evidence type="ECO:0000256" key="10">
    <source>
        <dbReference type="RuleBase" id="RU004504"/>
    </source>
</evidence>
<evidence type="ECO:0000256" key="7">
    <source>
        <dbReference type="ARBA" id="ARBA00023004"/>
    </source>
</evidence>
<dbReference type="OrthoDB" id="9808002at2"/>
<evidence type="ECO:0000259" key="11">
    <source>
        <dbReference type="Pfam" id="PF00266"/>
    </source>
</evidence>
<comment type="similarity">
    <text evidence="2">Belongs to the class-V pyridoxal-phosphate-dependent aminotransferase family. NifS/IscS subfamily.</text>
</comment>